<evidence type="ECO:0000256" key="4">
    <source>
        <dbReference type="PIRNR" id="PIRNR001213"/>
    </source>
</evidence>
<dbReference type="InterPro" id="IPR001353">
    <property type="entry name" value="Proteasome_sua/b"/>
</dbReference>
<protein>
    <recommendedName>
        <fullName evidence="4">Proteasome subunit beta</fullName>
    </recommendedName>
</protein>
<keyword evidence="3 4" id="KW-0539">Nucleus</keyword>
<dbReference type="SUPFAM" id="SSF56235">
    <property type="entry name" value="N-terminal nucleophile aminohydrolases (Ntn hydrolases)"/>
    <property type="match status" value="1"/>
</dbReference>
<proteinExistence type="inferred from homology"/>
<evidence type="ECO:0000256" key="2">
    <source>
        <dbReference type="ARBA" id="ARBA00022942"/>
    </source>
</evidence>
<comment type="subcellular location">
    <subcellularLocation>
        <location evidence="4">Cytoplasm</location>
    </subcellularLocation>
    <subcellularLocation>
        <location evidence="4">Nucleus</location>
    </subcellularLocation>
</comment>
<dbReference type="Pfam" id="PF00227">
    <property type="entry name" value="Proteasome"/>
    <property type="match status" value="1"/>
</dbReference>
<dbReference type="EMBL" id="OZ019895">
    <property type="protein sequence ID" value="CAK9218523.1"/>
    <property type="molecule type" value="Genomic_DNA"/>
</dbReference>
<dbReference type="Proteomes" id="UP001497512">
    <property type="component" value="Chromosome 3"/>
</dbReference>
<dbReference type="InterPro" id="IPR023333">
    <property type="entry name" value="Proteasome_suB-type"/>
</dbReference>
<dbReference type="InterPro" id="IPR016050">
    <property type="entry name" value="Proteasome_bsu_CS"/>
</dbReference>
<dbReference type="InterPro" id="IPR016295">
    <property type="entry name" value="Proteasome_beta4"/>
</dbReference>
<name>A0ABP0UG29_9BRYO</name>
<comment type="similarity">
    <text evidence="4">Belongs to the peptidase T1B family.</text>
</comment>
<comment type="function">
    <text evidence="4">Non-catalytic component of the proteasome.</text>
</comment>
<keyword evidence="1 4" id="KW-0963">Cytoplasm</keyword>
<dbReference type="InterPro" id="IPR029055">
    <property type="entry name" value="Ntn_hydrolases_N"/>
</dbReference>
<evidence type="ECO:0000313" key="5">
    <source>
        <dbReference type="EMBL" id="CAK9218523.1"/>
    </source>
</evidence>
<dbReference type="PANTHER" id="PTHR32194">
    <property type="entry name" value="METALLOPROTEASE TLDD"/>
    <property type="match status" value="1"/>
</dbReference>
<accession>A0ABP0UG29</accession>
<dbReference type="PROSITE" id="PS51476">
    <property type="entry name" value="PROTEASOME_BETA_2"/>
    <property type="match status" value="1"/>
</dbReference>
<keyword evidence="2 4" id="KW-0647">Proteasome</keyword>
<evidence type="ECO:0000256" key="1">
    <source>
        <dbReference type="ARBA" id="ARBA00022490"/>
    </source>
</evidence>
<dbReference type="Gene3D" id="3.60.20.10">
    <property type="entry name" value="Glutamine Phosphoribosylpyrophosphate, subunit 1, domain 1"/>
    <property type="match status" value="1"/>
</dbReference>
<evidence type="ECO:0000313" key="6">
    <source>
        <dbReference type="Proteomes" id="UP001497512"/>
    </source>
</evidence>
<gene>
    <name evidence="5" type="ORF">CSSPTR1EN2_LOCUS14027</name>
</gene>
<dbReference type="CDD" id="cd03760">
    <property type="entry name" value="proteasome_beta_type_4"/>
    <property type="match status" value="1"/>
</dbReference>
<dbReference type="PANTHER" id="PTHR32194:SF6">
    <property type="entry name" value="PROTEASOME SUBUNIT BETA"/>
    <property type="match status" value="1"/>
</dbReference>
<reference evidence="5" key="1">
    <citation type="submission" date="2024-02" db="EMBL/GenBank/DDBJ databases">
        <authorList>
            <consortium name="ELIXIR-Norway"/>
            <consortium name="Elixir Norway"/>
        </authorList>
    </citation>
    <scope>NUCLEOTIDE SEQUENCE</scope>
</reference>
<keyword evidence="6" id="KW-1185">Reference proteome</keyword>
<dbReference type="PROSITE" id="PS00854">
    <property type="entry name" value="PROTEASOME_BETA_1"/>
    <property type="match status" value="1"/>
</dbReference>
<sequence>MRWEEEGMKQNAFIMGNKLMGSSPHVFSLIMPSIPITHTQTPYVTGTSVLGIKYKDGVLIAADTAGSYGSTTRYKSVERLRPIGQNTLVGATGEMSDFQTILQILDRLIITNAMFDDDNTLGPPDIHSYLNRVMYNQRNKLDPFWNTLVLGGVKNGVKYLGNVTMLGLHYVDDHVATGFGIHLAQPIFRNEWNEDMTLEQGTKLLEKCMLVLFYRDRSAINKMQIANITEDGVKISEPYALQTKWDYEAFSNPTVGNEGSW</sequence>
<evidence type="ECO:0000256" key="3">
    <source>
        <dbReference type="ARBA" id="ARBA00023242"/>
    </source>
</evidence>
<organism evidence="5 6">
    <name type="scientific">Sphagnum troendelagicum</name>
    <dbReference type="NCBI Taxonomy" id="128251"/>
    <lineage>
        <taxon>Eukaryota</taxon>
        <taxon>Viridiplantae</taxon>
        <taxon>Streptophyta</taxon>
        <taxon>Embryophyta</taxon>
        <taxon>Bryophyta</taxon>
        <taxon>Sphagnophytina</taxon>
        <taxon>Sphagnopsida</taxon>
        <taxon>Sphagnales</taxon>
        <taxon>Sphagnaceae</taxon>
        <taxon>Sphagnum</taxon>
    </lineage>
</organism>
<dbReference type="PIRSF" id="PIRSF001213">
    <property type="entry name" value="Psome_endopept_beta"/>
    <property type="match status" value="1"/>
</dbReference>